<organism evidence="2 3">
    <name type="scientific">Jimgerdemannia flammicorona</name>
    <dbReference type="NCBI Taxonomy" id="994334"/>
    <lineage>
        <taxon>Eukaryota</taxon>
        <taxon>Fungi</taxon>
        <taxon>Fungi incertae sedis</taxon>
        <taxon>Mucoromycota</taxon>
        <taxon>Mucoromycotina</taxon>
        <taxon>Endogonomycetes</taxon>
        <taxon>Endogonales</taxon>
        <taxon>Endogonaceae</taxon>
        <taxon>Jimgerdemannia</taxon>
    </lineage>
</organism>
<evidence type="ECO:0000313" key="3">
    <source>
        <dbReference type="Proteomes" id="UP000274822"/>
    </source>
</evidence>
<dbReference type="Proteomes" id="UP000274822">
    <property type="component" value="Unassembled WGS sequence"/>
</dbReference>
<evidence type="ECO:0000313" key="2">
    <source>
        <dbReference type="EMBL" id="RUS26407.1"/>
    </source>
</evidence>
<name>A0A433Q9E7_9FUNG</name>
<accession>A0A433Q9E7</accession>
<gene>
    <name evidence="2" type="ORF">BC938DRAFT_470802</name>
</gene>
<evidence type="ECO:0000256" key="1">
    <source>
        <dbReference type="SAM" id="MobiDB-lite"/>
    </source>
</evidence>
<dbReference type="AlphaFoldDB" id="A0A433Q9E7"/>
<proteinExistence type="predicted"/>
<protein>
    <submittedName>
        <fullName evidence="2">Uncharacterized protein</fullName>
    </submittedName>
</protein>
<feature type="region of interest" description="Disordered" evidence="1">
    <location>
        <begin position="1"/>
        <end position="105"/>
    </location>
</feature>
<sequence>MVGSLNHGTFSAGVLKEKTPRVRTKRRRLLDKVRNDSLSGPGDSANDQEETAKTTAYKGSISNKSAGQREDLEVASSDPPNPFIDSNSSDHTYYPSEDSESTDSEYNDSIKYKVDWFVGPGDEETLLTASGLSIISTCLACFLSIDDRLSRRHLVA</sequence>
<dbReference type="EMBL" id="RBNJ01010519">
    <property type="protein sequence ID" value="RUS26407.1"/>
    <property type="molecule type" value="Genomic_DNA"/>
</dbReference>
<comment type="caution">
    <text evidence="2">The sequence shown here is derived from an EMBL/GenBank/DDBJ whole genome shotgun (WGS) entry which is preliminary data.</text>
</comment>
<keyword evidence="3" id="KW-1185">Reference proteome</keyword>
<reference evidence="2 3" key="1">
    <citation type="journal article" date="2018" name="New Phytol.">
        <title>Phylogenomics of Endogonaceae and evolution of mycorrhizas within Mucoromycota.</title>
        <authorList>
            <person name="Chang Y."/>
            <person name="Desiro A."/>
            <person name="Na H."/>
            <person name="Sandor L."/>
            <person name="Lipzen A."/>
            <person name="Clum A."/>
            <person name="Barry K."/>
            <person name="Grigoriev I.V."/>
            <person name="Martin F.M."/>
            <person name="Stajich J.E."/>
            <person name="Smith M.E."/>
            <person name="Bonito G."/>
            <person name="Spatafora J.W."/>
        </authorList>
    </citation>
    <scope>NUCLEOTIDE SEQUENCE [LARGE SCALE GENOMIC DNA]</scope>
    <source>
        <strain evidence="2 3">AD002</strain>
    </source>
</reference>